<dbReference type="Pfam" id="PF13445">
    <property type="entry name" value="zf-RING_UBOX"/>
    <property type="match status" value="1"/>
</dbReference>
<feature type="region of interest" description="Disordered" evidence="5">
    <location>
        <begin position="268"/>
        <end position="311"/>
    </location>
</feature>
<dbReference type="Ensembl" id="ENSSPUT00000015150.1">
    <property type="protein sequence ID" value="ENSSPUP00000014205.1"/>
    <property type="gene ID" value="ENSSPUG00000010949.1"/>
</dbReference>
<dbReference type="GeneTree" id="ENSGT01030000234583"/>
<evidence type="ECO:0000313" key="9">
    <source>
        <dbReference type="Proteomes" id="UP000694392"/>
    </source>
</evidence>
<evidence type="ECO:0000259" key="7">
    <source>
        <dbReference type="PROSITE" id="PS50119"/>
    </source>
</evidence>
<dbReference type="InterPro" id="IPR001841">
    <property type="entry name" value="Znf_RING"/>
</dbReference>
<dbReference type="AlphaFoldDB" id="A0A8D0L7E3"/>
<dbReference type="SUPFAM" id="SSF57845">
    <property type="entry name" value="B-box zinc-binding domain"/>
    <property type="match status" value="1"/>
</dbReference>
<evidence type="ECO:0000256" key="2">
    <source>
        <dbReference type="ARBA" id="ARBA00022771"/>
    </source>
</evidence>
<protein>
    <submittedName>
        <fullName evidence="8">Uncharacterized protein</fullName>
    </submittedName>
</protein>
<dbReference type="InterPro" id="IPR017907">
    <property type="entry name" value="Znf_RING_CS"/>
</dbReference>
<dbReference type="SUPFAM" id="SSF57850">
    <property type="entry name" value="RING/U-box"/>
    <property type="match status" value="1"/>
</dbReference>
<keyword evidence="3" id="KW-0862">Zinc</keyword>
<feature type="domain" description="B box-type" evidence="7">
    <location>
        <begin position="97"/>
        <end position="134"/>
    </location>
</feature>
<evidence type="ECO:0000256" key="4">
    <source>
        <dbReference type="PROSITE-ProRule" id="PRU00024"/>
    </source>
</evidence>
<dbReference type="GO" id="GO:0008270">
    <property type="term" value="F:zinc ion binding"/>
    <property type="evidence" value="ECO:0007669"/>
    <property type="project" value="UniProtKB-KW"/>
</dbReference>
<evidence type="ECO:0000256" key="5">
    <source>
        <dbReference type="SAM" id="MobiDB-lite"/>
    </source>
</evidence>
<keyword evidence="1" id="KW-0479">Metal-binding</keyword>
<feature type="domain" description="RING-type" evidence="6">
    <location>
        <begin position="16"/>
        <end position="57"/>
    </location>
</feature>
<dbReference type="CDD" id="cd19800">
    <property type="entry name" value="Bbox2_xNF7-like"/>
    <property type="match status" value="1"/>
</dbReference>
<accession>A0A8D0L7E3</accession>
<feature type="compositionally biased region" description="Basic and acidic residues" evidence="5">
    <location>
        <begin position="294"/>
        <end position="303"/>
    </location>
</feature>
<reference evidence="8" key="1">
    <citation type="submission" date="2025-05" db="UniProtKB">
        <authorList>
            <consortium name="Ensembl"/>
        </authorList>
    </citation>
    <scope>IDENTIFICATION</scope>
</reference>
<dbReference type="PROSITE" id="PS00518">
    <property type="entry name" value="ZF_RING_1"/>
    <property type="match status" value="1"/>
</dbReference>
<evidence type="ECO:0000313" key="8">
    <source>
        <dbReference type="Ensembl" id="ENSSPUP00000014210.1"/>
    </source>
</evidence>
<evidence type="ECO:0000256" key="1">
    <source>
        <dbReference type="ARBA" id="ARBA00022723"/>
    </source>
</evidence>
<evidence type="ECO:0000256" key="3">
    <source>
        <dbReference type="ARBA" id="ARBA00022833"/>
    </source>
</evidence>
<dbReference type="SMART" id="SM00336">
    <property type="entry name" value="BBOX"/>
    <property type="match status" value="1"/>
</dbReference>
<dbReference type="PROSITE" id="PS50119">
    <property type="entry name" value="ZF_BBOX"/>
    <property type="match status" value="1"/>
</dbReference>
<dbReference type="Ensembl" id="ENSSPUT00000015155.1">
    <property type="protein sequence ID" value="ENSSPUP00000014210.1"/>
    <property type="gene ID" value="ENSSPUG00000010949.1"/>
</dbReference>
<dbReference type="InterPro" id="IPR027370">
    <property type="entry name" value="Znf-RING_euk"/>
</dbReference>
<sequence length="446" mass="49693">MASASGVSTLAEDLLCPICLSIFQEPQMLGCGHNFCLSCLESCVPKGQLEWPCPECRQLFSLQEQAPNRALASLAEKARRLKLDEMPQEGGAGGCDFCEEHDEPLKLFCTQDKGPICVICRDLPQHQGHEFLPIKNAAKLYQEKFQVCLSQLEEGRTQSYDHQIQQKESMARLESYTERLLDRISSEFKILHQLLQEKKKSLVKIAADIKEEKLSEMEGNMLYLQDNESSHMEVISLVRAALETPDCFTFLRGVKELMGRVQECLGDEEEAAAASEEGDHDEKINQEEEEANKDEEGYEKKHEEEEDGSDVLVDPAFGEFKSLNLEAWLDFLRTILSVDLKAPALACSSPPPAGAAFPPRHSCISMPGEESLHNQSSCPSSGYISAPGEESLDKQPPHFIGSYTSMPRERPQASYCSSIYPISTWDSGSYSVPQVVYRKGHTSAQG</sequence>
<feature type="compositionally biased region" description="Acidic residues" evidence="5">
    <location>
        <begin position="268"/>
        <end position="279"/>
    </location>
</feature>
<dbReference type="Proteomes" id="UP000694392">
    <property type="component" value="Unplaced"/>
</dbReference>
<dbReference type="Pfam" id="PF00643">
    <property type="entry name" value="zf-B_box"/>
    <property type="match status" value="1"/>
</dbReference>
<dbReference type="InterPro" id="IPR013083">
    <property type="entry name" value="Znf_RING/FYVE/PHD"/>
</dbReference>
<proteinExistence type="predicted"/>
<keyword evidence="2 4" id="KW-0863">Zinc-finger</keyword>
<keyword evidence="9" id="KW-1185">Reference proteome</keyword>
<dbReference type="Gene3D" id="3.30.40.10">
    <property type="entry name" value="Zinc/RING finger domain, C3HC4 (zinc finger)"/>
    <property type="match status" value="1"/>
</dbReference>
<dbReference type="Gene3D" id="3.30.160.60">
    <property type="entry name" value="Classic Zinc Finger"/>
    <property type="match status" value="1"/>
</dbReference>
<evidence type="ECO:0000259" key="6">
    <source>
        <dbReference type="PROSITE" id="PS50089"/>
    </source>
</evidence>
<dbReference type="InterPro" id="IPR050143">
    <property type="entry name" value="TRIM/RBCC"/>
</dbReference>
<dbReference type="InterPro" id="IPR000315">
    <property type="entry name" value="Znf_B-box"/>
</dbReference>
<dbReference type="PROSITE" id="PS50089">
    <property type="entry name" value="ZF_RING_2"/>
    <property type="match status" value="1"/>
</dbReference>
<name>A0A8D0L7E3_SPHPU</name>
<dbReference type="PANTHER" id="PTHR24103">
    <property type="entry name" value="E3 UBIQUITIN-PROTEIN LIGASE TRIM"/>
    <property type="match status" value="1"/>
</dbReference>
<dbReference type="SMART" id="SM00184">
    <property type="entry name" value="RING"/>
    <property type="match status" value="1"/>
</dbReference>
<organism evidence="8 9">
    <name type="scientific">Sphenodon punctatus</name>
    <name type="common">Tuatara</name>
    <name type="synonym">Hatteria punctata</name>
    <dbReference type="NCBI Taxonomy" id="8508"/>
    <lineage>
        <taxon>Eukaryota</taxon>
        <taxon>Metazoa</taxon>
        <taxon>Chordata</taxon>
        <taxon>Craniata</taxon>
        <taxon>Vertebrata</taxon>
        <taxon>Euteleostomi</taxon>
        <taxon>Lepidosauria</taxon>
        <taxon>Sphenodontia</taxon>
        <taxon>Sphenodontidae</taxon>
        <taxon>Sphenodon</taxon>
    </lineage>
</organism>